<feature type="chain" id="PRO_5040965888" evidence="1">
    <location>
        <begin position="23"/>
        <end position="183"/>
    </location>
</feature>
<evidence type="ECO:0000256" key="1">
    <source>
        <dbReference type="SAM" id="SignalP"/>
    </source>
</evidence>
<protein>
    <submittedName>
        <fullName evidence="2">Uncharacterized protein</fullName>
    </submittedName>
</protein>
<sequence length="183" mass="19572">MFLSNLIPSALTLALLFQSAQTAPAPNKANINARALPPVPTPQRLTLSLAPSIPAYPMPPTTNTSSTQAEANHTLLLSNPVTPTGMYPFTNQTFLPDSEDPSTPVPFTWMKVQVRLMSGGKVVMDWARMPVDVVEWGMGFDVGKLVVPGEKEEGVEKRVGLSVVGVSPDGIQSFWGSGEVVVV</sequence>
<accession>A0A9W4XND1</accession>
<evidence type="ECO:0000313" key="2">
    <source>
        <dbReference type="EMBL" id="CAI6334820.1"/>
    </source>
</evidence>
<comment type="caution">
    <text evidence="2">The sequence shown here is derived from an EMBL/GenBank/DDBJ whole genome shotgun (WGS) entry which is preliminary data.</text>
</comment>
<keyword evidence="3" id="KW-1185">Reference proteome</keyword>
<proteinExistence type="predicted"/>
<evidence type="ECO:0000313" key="3">
    <source>
        <dbReference type="Proteomes" id="UP001152607"/>
    </source>
</evidence>
<dbReference type="Proteomes" id="UP001152607">
    <property type="component" value="Unassembled WGS sequence"/>
</dbReference>
<organism evidence="2 3">
    <name type="scientific">Periconia digitata</name>
    <dbReference type="NCBI Taxonomy" id="1303443"/>
    <lineage>
        <taxon>Eukaryota</taxon>
        <taxon>Fungi</taxon>
        <taxon>Dikarya</taxon>
        <taxon>Ascomycota</taxon>
        <taxon>Pezizomycotina</taxon>
        <taxon>Dothideomycetes</taxon>
        <taxon>Pleosporomycetidae</taxon>
        <taxon>Pleosporales</taxon>
        <taxon>Massarineae</taxon>
        <taxon>Periconiaceae</taxon>
        <taxon>Periconia</taxon>
    </lineage>
</organism>
<keyword evidence="1" id="KW-0732">Signal</keyword>
<dbReference type="OrthoDB" id="2338662at2759"/>
<feature type="signal peptide" evidence="1">
    <location>
        <begin position="1"/>
        <end position="22"/>
    </location>
</feature>
<reference evidence="2" key="1">
    <citation type="submission" date="2023-01" db="EMBL/GenBank/DDBJ databases">
        <authorList>
            <person name="Van Ghelder C."/>
            <person name="Rancurel C."/>
        </authorList>
    </citation>
    <scope>NUCLEOTIDE SEQUENCE</scope>
    <source>
        <strain evidence="2">CNCM I-4278</strain>
    </source>
</reference>
<dbReference type="AlphaFoldDB" id="A0A9W4XND1"/>
<name>A0A9W4XND1_9PLEO</name>
<gene>
    <name evidence="2" type="ORF">PDIGIT_LOCUS7889</name>
</gene>
<dbReference type="EMBL" id="CAOQHR010000005">
    <property type="protein sequence ID" value="CAI6334820.1"/>
    <property type="molecule type" value="Genomic_DNA"/>
</dbReference>